<protein>
    <submittedName>
        <fullName evidence="1">Uncharacterized protein</fullName>
    </submittedName>
</protein>
<dbReference type="EMBL" id="JAGYWB010000013">
    <property type="protein sequence ID" value="KAI0500712.1"/>
    <property type="molecule type" value="Genomic_DNA"/>
</dbReference>
<comment type="caution">
    <text evidence="1">The sequence shown here is derived from an EMBL/GenBank/DDBJ whole genome shotgun (WGS) entry which is preliminary data.</text>
</comment>
<gene>
    <name evidence="1" type="ORF">KFK09_018928</name>
</gene>
<accession>A0A8T3AYG4</accession>
<name>A0A8T3AYG4_DENNO</name>
<dbReference type="AlphaFoldDB" id="A0A8T3AYG4"/>
<proteinExistence type="predicted"/>
<organism evidence="1 2">
    <name type="scientific">Dendrobium nobile</name>
    <name type="common">Orchid</name>
    <dbReference type="NCBI Taxonomy" id="94219"/>
    <lineage>
        <taxon>Eukaryota</taxon>
        <taxon>Viridiplantae</taxon>
        <taxon>Streptophyta</taxon>
        <taxon>Embryophyta</taxon>
        <taxon>Tracheophyta</taxon>
        <taxon>Spermatophyta</taxon>
        <taxon>Magnoliopsida</taxon>
        <taxon>Liliopsida</taxon>
        <taxon>Asparagales</taxon>
        <taxon>Orchidaceae</taxon>
        <taxon>Epidendroideae</taxon>
        <taxon>Malaxideae</taxon>
        <taxon>Dendrobiinae</taxon>
        <taxon>Dendrobium</taxon>
    </lineage>
</organism>
<reference evidence="1" key="1">
    <citation type="journal article" date="2022" name="Front. Genet.">
        <title>Chromosome-Scale Assembly of the Dendrobium nobile Genome Provides Insights Into the Molecular Mechanism of the Biosynthesis of the Medicinal Active Ingredient of Dendrobium.</title>
        <authorList>
            <person name="Xu Q."/>
            <person name="Niu S.-C."/>
            <person name="Li K.-L."/>
            <person name="Zheng P.-J."/>
            <person name="Zhang X.-J."/>
            <person name="Jia Y."/>
            <person name="Liu Y."/>
            <person name="Niu Y.-X."/>
            <person name="Yu L.-H."/>
            <person name="Chen D.-F."/>
            <person name="Zhang G.-Q."/>
        </authorList>
    </citation>
    <scope>NUCLEOTIDE SEQUENCE</scope>
    <source>
        <tissue evidence="1">Leaf</tissue>
    </source>
</reference>
<evidence type="ECO:0000313" key="1">
    <source>
        <dbReference type="EMBL" id="KAI0500712.1"/>
    </source>
</evidence>
<sequence length="129" mass="14004">MRARSRADEAQAIWRSEGAGRYAGARDAGGCVARCAALRARTHARVCGQPQQALGQPREAASGGWLTAGMRGIFAIFHKKFFSATNKKDWKPKQPKPTSPAMMPHISGHIINVLLPPLPFPSPASLYRL</sequence>
<dbReference type="Proteomes" id="UP000829196">
    <property type="component" value="Unassembled WGS sequence"/>
</dbReference>
<keyword evidence="2" id="KW-1185">Reference proteome</keyword>
<evidence type="ECO:0000313" key="2">
    <source>
        <dbReference type="Proteomes" id="UP000829196"/>
    </source>
</evidence>